<dbReference type="InterPro" id="IPR037185">
    <property type="entry name" value="EmrE-like"/>
</dbReference>
<feature type="transmembrane region" description="Helical" evidence="6">
    <location>
        <begin position="92"/>
        <end position="112"/>
    </location>
</feature>
<evidence type="ECO:0000256" key="4">
    <source>
        <dbReference type="ARBA" id="ARBA00023136"/>
    </source>
</evidence>
<dbReference type="Proteomes" id="UP001596407">
    <property type="component" value="Unassembled WGS sequence"/>
</dbReference>
<feature type="transmembrane region" description="Helical" evidence="6">
    <location>
        <begin position="178"/>
        <end position="198"/>
    </location>
</feature>
<organism evidence="8 9">
    <name type="scientific">Halorussus caseinilyticus</name>
    <dbReference type="NCBI Taxonomy" id="3034025"/>
    <lineage>
        <taxon>Archaea</taxon>
        <taxon>Methanobacteriati</taxon>
        <taxon>Methanobacteriota</taxon>
        <taxon>Stenosarchaea group</taxon>
        <taxon>Halobacteria</taxon>
        <taxon>Halobacteriales</taxon>
        <taxon>Haladaptataceae</taxon>
        <taxon>Halorussus</taxon>
    </lineage>
</organism>
<dbReference type="PANTHER" id="PTHR32322:SF2">
    <property type="entry name" value="EAMA DOMAIN-CONTAINING PROTEIN"/>
    <property type="match status" value="1"/>
</dbReference>
<keyword evidence="2 6" id="KW-0812">Transmembrane</keyword>
<evidence type="ECO:0000256" key="5">
    <source>
        <dbReference type="SAM" id="MobiDB-lite"/>
    </source>
</evidence>
<dbReference type="Pfam" id="PF00892">
    <property type="entry name" value="EamA"/>
    <property type="match status" value="2"/>
</dbReference>
<dbReference type="GO" id="GO:0016020">
    <property type="term" value="C:membrane"/>
    <property type="evidence" value="ECO:0007669"/>
    <property type="project" value="UniProtKB-SubCell"/>
</dbReference>
<evidence type="ECO:0000256" key="2">
    <source>
        <dbReference type="ARBA" id="ARBA00022692"/>
    </source>
</evidence>
<evidence type="ECO:0000313" key="9">
    <source>
        <dbReference type="Proteomes" id="UP001596407"/>
    </source>
</evidence>
<comment type="caution">
    <text evidence="8">The sequence shown here is derived from an EMBL/GenBank/DDBJ whole genome shotgun (WGS) entry which is preliminary data.</text>
</comment>
<sequence>MDRVGLALVLVSAAGFGTLGVLGELAAAAGLSIPTVLAFRFLLATLVVWLVLGARGDLRPLRGRALAAGIALGAVGYAAMSGLFFWGLTFMTAGLVGIVLYTYPVFVVGAAAVRLGEPVTRRTVASLGGALAGVALVTGADPAGADPRGVAVVLAAAVVYAAYITASRMTLATVDPQVLTAHVLPAAAVSFFVFGTATGRLSTPATGYEWGIVAAIAVVATAVPIFAFFAGLRRIGASEASIVSTVEPVVTLLLGAAVLGEPITAATVVGVRSSSAGSCWSRPVRSRDSRLYALAQPFPGSRAGGPLRPASDRAKRPRRVGPAFWFKRS</sequence>
<evidence type="ECO:0000256" key="1">
    <source>
        <dbReference type="ARBA" id="ARBA00004141"/>
    </source>
</evidence>
<protein>
    <submittedName>
        <fullName evidence="8">DMT family transporter</fullName>
    </submittedName>
</protein>
<proteinExistence type="predicted"/>
<evidence type="ECO:0000259" key="7">
    <source>
        <dbReference type="Pfam" id="PF00892"/>
    </source>
</evidence>
<feature type="transmembrane region" description="Helical" evidence="6">
    <location>
        <begin position="149"/>
        <end position="166"/>
    </location>
</feature>
<gene>
    <name evidence="8" type="ORF">ACFQJ6_09800</name>
</gene>
<keyword evidence="3 6" id="KW-1133">Transmembrane helix</keyword>
<feature type="transmembrane region" description="Helical" evidence="6">
    <location>
        <begin position="66"/>
        <end position="86"/>
    </location>
</feature>
<evidence type="ECO:0000256" key="3">
    <source>
        <dbReference type="ARBA" id="ARBA00022989"/>
    </source>
</evidence>
<dbReference type="PANTHER" id="PTHR32322">
    <property type="entry name" value="INNER MEMBRANE TRANSPORTER"/>
    <property type="match status" value="1"/>
</dbReference>
<feature type="transmembrane region" description="Helical" evidence="6">
    <location>
        <begin position="37"/>
        <end position="54"/>
    </location>
</feature>
<evidence type="ECO:0000313" key="8">
    <source>
        <dbReference type="EMBL" id="MFC7080365.1"/>
    </source>
</evidence>
<feature type="domain" description="EamA" evidence="7">
    <location>
        <begin position="5"/>
        <end position="138"/>
    </location>
</feature>
<feature type="region of interest" description="Disordered" evidence="5">
    <location>
        <begin position="296"/>
        <end position="321"/>
    </location>
</feature>
<evidence type="ECO:0000256" key="6">
    <source>
        <dbReference type="SAM" id="Phobius"/>
    </source>
</evidence>
<dbReference type="InterPro" id="IPR050638">
    <property type="entry name" value="AA-Vitamin_Transporters"/>
</dbReference>
<feature type="transmembrane region" description="Helical" evidence="6">
    <location>
        <begin position="124"/>
        <end position="143"/>
    </location>
</feature>
<comment type="subcellular location">
    <subcellularLocation>
        <location evidence="1">Membrane</location>
        <topology evidence="1">Multi-pass membrane protein</topology>
    </subcellularLocation>
</comment>
<keyword evidence="4 6" id="KW-0472">Membrane</keyword>
<dbReference type="AlphaFoldDB" id="A0ABD5WLU3"/>
<dbReference type="InterPro" id="IPR000620">
    <property type="entry name" value="EamA_dom"/>
</dbReference>
<dbReference type="SUPFAM" id="SSF103481">
    <property type="entry name" value="Multidrug resistance efflux transporter EmrE"/>
    <property type="match status" value="2"/>
</dbReference>
<dbReference type="EMBL" id="JBHSZH010000005">
    <property type="protein sequence ID" value="MFC7080365.1"/>
    <property type="molecule type" value="Genomic_DNA"/>
</dbReference>
<feature type="transmembrane region" description="Helical" evidence="6">
    <location>
        <begin position="210"/>
        <end position="232"/>
    </location>
</feature>
<reference evidence="8 9" key="1">
    <citation type="journal article" date="2019" name="Int. J. Syst. Evol. Microbiol.">
        <title>The Global Catalogue of Microorganisms (GCM) 10K type strain sequencing project: providing services to taxonomists for standard genome sequencing and annotation.</title>
        <authorList>
            <consortium name="The Broad Institute Genomics Platform"/>
            <consortium name="The Broad Institute Genome Sequencing Center for Infectious Disease"/>
            <person name="Wu L."/>
            <person name="Ma J."/>
        </authorList>
    </citation>
    <scope>NUCLEOTIDE SEQUENCE [LARGE SCALE GENOMIC DNA]</scope>
    <source>
        <strain evidence="8 9">DT72</strain>
    </source>
</reference>
<dbReference type="RefSeq" id="WP_382209641.1">
    <property type="nucleotide sequence ID" value="NZ_JBHSZH010000005.1"/>
</dbReference>
<accession>A0ABD5WLU3</accession>
<keyword evidence="9" id="KW-1185">Reference proteome</keyword>
<feature type="domain" description="EamA" evidence="7">
    <location>
        <begin position="148"/>
        <end position="272"/>
    </location>
</feature>
<name>A0ABD5WLU3_9EURY</name>